<evidence type="ECO:0000313" key="2">
    <source>
        <dbReference type="Proteomes" id="UP000197138"/>
    </source>
</evidence>
<dbReference type="EMBL" id="MTKT01000688">
    <property type="protein sequence ID" value="OWM89078.1"/>
    <property type="molecule type" value="Genomic_DNA"/>
</dbReference>
<sequence>MKMRRKKKSRLPYCFAFIRNQWTKEGWLGRENRGPAILRDNYEGLAILFSDLAHAPVEVHETVNLPQTAVDPQQAQPALLPCQWRNHGKFKGGGNLGTFIGGDGGFADGGEGGFGGNGSSPGPAGSRDKWAIGGGVSIAIKNVVMNSRKYRFRDFISMFMTTKCKGREVSLVDLNDVVKVEEANLEKTSYANS</sequence>
<dbReference type="AlphaFoldDB" id="A0A218XWB3"/>
<proteinExistence type="predicted"/>
<protein>
    <submittedName>
        <fullName evidence="1">Uncharacterized protein</fullName>
    </submittedName>
</protein>
<gene>
    <name evidence="1" type="ORF">CDL15_Pgr023924</name>
</gene>
<dbReference type="Proteomes" id="UP000197138">
    <property type="component" value="Unassembled WGS sequence"/>
</dbReference>
<accession>A0A218XWB3</accession>
<comment type="caution">
    <text evidence="1">The sequence shown here is derived from an EMBL/GenBank/DDBJ whole genome shotgun (WGS) entry which is preliminary data.</text>
</comment>
<name>A0A218XWB3_PUNGR</name>
<evidence type="ECO:0000313" key="1">
    <source>
        <dbReference type="EMBL" id="OWM89078.1"/>
    </source>
</evidence>
<organism evidence="1 2">
    <name type="scientific">Punica granatum</name>
    <name type="common">Pomegranate</name>
    <dbReference type="NCBI Taxonomy" id="22663"/>
    <lineage>
        <taxon>Eukaryota</taxon>
        <taxon>Viridiplantae</taxon>
        <taxon>Streptophyta</taxon>
        <taxon>Embryophyta</taxon>
        <taxon>Tracheophyta</taxon>
        <taxon>Spermatophyta</taxon>
        <taxon>Magnoliopsida</taxon>
        <taxon>eudicotyledons</taxon>
        <taxon>Gunneridae</taxon>
        <taxon>Pentapetalae</taxon>
        <taxon>rosids</taxon>
        <taxon>malvids</taxon>
        <taxon>Myrtales</taxon>
        <taxon>Lythraceae</taxon>
        <taxon>Punica</taxon>
    </lineage>
</organism>
<reference evidence="2" key="1">
    <citation type="journal article" date="2017" name="Plant J.">
        <title>The pomegranate (Punica granatum L.) genome and the genomics of punicalagin biosynthesis.</title>
        <authorList>
            <person name="Qin G."/>
            <person name="Xu C."/>
            <person name="Ming R."/>
            <person name="Tang H."/>
            <person name="Guyot R."/>
            <person name="Kramer E.M."/>
            <person name="Hu Y."/>
            <person name="Yi X."/>
            <person name="Qi Y."/>
            <person name="Xu X."/>
            <person name="Gao Z."/>
            <person name="Pan H."/>
            <person name="Jian J."/>
            <person name="Tian Y."/>
            <person name="Yue Z."/>
            <person name="Xu Y."/>
        </authorList>
    </citation>
    <scope>NUCLEOTIDE SEQUENCE [LARGE SCALE GENOMIC DNA]</scope>
    <source>
        <strain evidence="2">cv. Dabenzi</strain>
    </source>
</reference>